<keyword evidence="1" id="KW-1133">Transmembrane helix</keyword>
<dbReference type="OrthoDB" id="2149840at2759"/>
<feature type="transmembrane region" description="Helical" evidence="1">
    <location>
        <begin position="43"/>
        <end position="63"/>
    </location>
</feature>
<organism evidence="3">
    <name type="scientific">Capitella teleta</name>
    <name type="common">Polychaete worm</name>
    <dbReference type="NCBI Taxonomy" id="283909"/>
    <lineage>
        <taxon>Eukaryota</taxon>
        <taxon>Metazoa</taxon>
        <taxon>Spiralia</taxon>
        <taxon>Lophotrochozoa</taxon>
        <taxon>Annelida</taxon>
        <taxon>Polychaeta</taxon>
        <taxon>Sedentaria</taxon>
        <taxon>Scolecida</taxon>
        <taxon>Capitellidae</taxon>
        <taxon>Capitella</taxon>
    </lineage>
</organism>
<evidence type="ECO:0000313" key="4">
    <source>
        <dbReference type="EnsemblMetazoa" id="CapteP135912"/>
    </source>
</evidence>
<feature type="transmembrane region" description="Helical" evidence="1">
    <location>
        <begin position="293"/>
        <end position="316"/>
    </location>
</feature>
<feature type="transmembrane region" description="Helical" evidence="1">
    <location>
        <begin position="262"/>
        <end position="281"/>
    </location>
</feature>
<gene>
    <name evidence="3" type="ORF">CAPTEDRAFT_135912</name>
</gene>
<evidence type="ECO:0000313" key="3">
    <source>
        <dbReference type="EMBL" id="ELU16770.1"/>
    </source>
</evidence>
<dbReference type="EMBL" id="AMQN01017264">
    <property type="status" value="NOT_ANNOTATED_CDS"/>
    <property type="molecule type" value="Genomic_DNA"/>
</dbReference>
<evidence type="ECO:0000256" key="1">
    <source>
        <dbReference type="SAM" id="Phobius"/>
    </source>
</evidence>
<feature type="non-terminal residue" evidence="3">
    <location>
        <position position="1"/>
    </location>
</feature>
<reference evidence="4" key="3">
    <citation type="submission" date="2015-06" db="UniProtKB">
        <authorList>
            <consortium name="EnsemblMetazoa"/>
        </authorList>
    </citation>
    <scope>IDENTIFICATION</scope>
</reference>
<dbReference type="HOGENOM" id="CLU_029171_3_0_1"/>
<feature type="transmembrane region" description="Helical" evidence="1">
    <location>
        <begin position="72"/>
        <end position="90"/>
    </location>
</feature>
<protein>
    <recommendedName>
        <fullName evidence="2">Heparan-alpha-glucosaminide N-acetyltransferase catalytic domain-containing protein</fullName>
    </recommendedName>
</protein>
<dbReference type="PANTHER" id="PTHR31061:SF24">
    <property type="entry name" value="LD22376P"/>
    <property type="match status" value="1"/>
</dbReference>
<dbReference type="EnsemblMetazoa" id="CapteT135912">
    <property type="protein sequence ID" value="CapteP135912"/>
    <property type="gene ID" value="CapteG135912"/>
</dbReference>
<name>R7VKH6_CAPTE</name>
<feature type="transmembrane region" description="Helical" evidence="1">
    <location>
        <begin position="328"/>
        <end position="350"/>
    </location>
</feature>
<feature type="transmembrane region" description="Helical" evidence="1">
    <location>
        <begin position="110"/>
        <end position="127"/>
    </location>
</feature>
<keyword evidence="5" id="KW-1185">Reference proteome</keyword>
<dbReference type="AlphaFoldDB" id="R7VKH6"/>
<dbReference type="Proteomes" id="UP000014760">
    <property type="component" value="Unassembled WGS sequence"/>
</dbReference>
<keyword evidence="1" id="KW-0812">Transmembrane</keyword>
<dbReference type="EMBL" id="KB292932">
    <property type="protein sequence ID" value="ELU16770.1"/>
    <property type="molecule type" value="Genomic_DNA"/>
</dbReference>
<feature type="transmembrane region" description="Helical" evidence="1">
    <location>
        <begin position="7"/>
        <end position="23"/>
    </location>
</feature>
<feature type="transmembrane region" description="Helical" evidence="1">
    <location>
        <begin position="148"/>
        <end position="168"/>
    </location>
</feature>
<dbReference type="PANTHER" id="PTHR31061">
    <property type="entry name" value="LD22376P"/>
    <property type="match status" value="1"/>
</dbReference>
<sequence>RLKSLDTFRGISLVIMIFVNYRGGGYWFFRHSAWNGLTLADLVFPWFVFIMGTSMALSFRGALRRGIPRFKLILKVLKRAMILFALGVMISNSKGKAVDLRTLRVPGVLQRLALTYLVLGIMEAALAKSHDPHQWWSSVRDVVGNLGQWAAVLMFVAVHCCLTFLLPVPGCPKGYLGPGGLQHGGAYENCTGGATAYIDRMIFGTEHMYGHPTCMIPYQTTVPLDPEGVLGTLTSIFLCFLGLQAGKVILIFQGWKSRVSRWMCWSLVTGLVAGCLCKFSAEDGFIPINKNLWSLSYVMALASMAFLLLSVCFLAVDIFRVWSGAPFIYPGMNSIVIYLLHEILHWYFPVQFKVGETHAEQLAMNLWGACLWVGVAFMLHQHKVFISI</sequence>
<dbReference type="OMA" id="SKQCSIN"/>
<feature type="transmembrane region" description="Helical" evidence="1">
    <location>
        <begin position="362"/>
        <end position="379"/>
    </location>
</feature>
<reference evidence="5" key="1">
    <citation type="submission" date="2012-12" db="EMBL/GenBank/DDBJ databases">
        <authorList>
            <person name="Hellsten U."/>
            <person name="Grimwood J."/>
            <person name="Chapman J.A."/>
            <person name="Shapiro H."/>
            <person name="Aerts A."/>
            <person name="Otillar R.P."/>
            <person name="Terry A.Y."/>
            <person name="Boore J.L."/>
            <person name="Simakov O."/>
            <person name="Marletaz F."/>
            <person name="Cho S.-J."/>
            <person name="Edsinger-Gonzales E."/>
            <person name="Havlak P."/>
            <person name="Kuo D.-H."/>
            <person name="Larsson T."/>
            <person name="Lv J."/>
            <person name="Arendt D."/>
            <person name="Savage R."/>
            <person name="Osoegawa K."/>
            <person name="de Jong P."/>
            <person name="Lindberg D.R."/>
            <person name="Seaver E.C."/>
            <person name="Weisblat D.A."/>
            <person name="Putnam N.H."/>
            <person name="Grigoriev I.V."/>
            <person name="Rokhsar D.S."/>
        </authorList>
    </citation>
    <scope>NUCLEOTIDE SEQUENCE</scope>
    <source>
        <strain evidence="5">I ESC-2004</strain>
    </source>
</reference>
<accession>R7VKH6</accession>
<feature type="domain" description="Heparan-alpha-glucosaminide N-acetyltransferase catalytic" evidence="2">
    <location>
        <begin position="1"/>
        <end position="120"/>
    </location>
</feature>
<evidence type="ECO:0000313" key="5">
    <source>
        <dbReference type="Proteomes" id="UP000014760"/>
    </source>
</evidence>
<evidence type="ECO:0000259" key="2">
    <source>
        <dbReference type="Pfam" id="PF07786"/>
    </source>
</evidence>
<feature type="transmembrane region" description="Helical" evidence="1">
    <location>
        <begin position="229"/>
        <end position="250"/>
    </location>
</feature>
<dbReference type="InterPro" id="IPR012429">
    <property type="entry name" value="HGSNAT_cat"/>
</dbReference>
<dbReference type="Pfam" id="PF07786">
    <property type="entry name" value="HGSNAT_cat"/>
    <property type="match status" value="1"/>
</dbReference>
<proteinExistence type="predicted"/>
<keyword evidence="1" id="KW-0472">Membrane</keyword>
<reference evidence="3 5" key="2">
    <citation type="journal article" date="2013" name="Nature">
        <title>Insights into bilaterian evolution from three spiralian genomes.</title>
        <authorList>
            <person name="Simakov O."/>
            <person name="Marletaz F."/>
            <person name="Cho S.J."/>
            <person name="Edsinger-Gonzales E."/>
            <person name="Havlak P."/>
            <person name="Hellsten U."/>
            <person name="Kuo D.H."/>
            <person name="Larsson T."/>
            <person name="Lv J."/>
            <person name="Arendt D."/>
            <person name="Savage R."/>
            <person name="Osoegawa K."/>
            <person name="de Jong P."/>
            <person name="Grimwood J."/>
            <person name="Chapman J.A."/>
            <person name="Shapiro H."/>
            <person name="Aerts A."/>
            <person name="Otillar R.P."/>
            <person name="Terry A.Y."/>
            <person name="Boore J.L."/>
            <person name="Grigoriev I.V."/>
            <person name="Lindberg D.R."/>
            <person name="Seaver E.C."/>
            <person name="Weisblat D.A."/>
            <person name="Putnam N.H."/>
            <person name="Rokhsar D.S."/>
        </authorList>
    </citation>
    <scope>NUCLEOTIDE SEQUENCE</scope>
    <source>
        <strain evidence="3 5">I ESC-2004</strain>
    </source>
</reference>
<dbReference type="FunCoup" id="R7VKH6">
    <property type="interactions" value="547"/>
</dbReference>